<comment type="similarity">
    <text evidence="2">Belongs to the porin LamB (TC 1.B.3) family.</text>
</comment>
<dbReference type="PANTHER" id="PTHR38762">
    <property type="entry name" value="CRYPTIC OUTER MEMBRANE PORIN BGLH-RELATED"/>
    <property type="match status" value="1"/>
</dbReference>
<evidence type="ECO:0000256" key="4">
    <source>
        <dbReference type="ARBA" id="ARBA00022452"/>
    </source>
</evidence>
<dbReference type="Proteomes" id="UP000814385">
    <property type="component" value="Unassembled WGS sequence"/>
</dbReference>
<keyword evidence="3" id="KW-0813">Transport</keyword>
<evidence type="ECO:0000256" key="3">
    <source>
        <dbReference type="ARBA" id="ARBA00022448"/>
    </source>
</evidence>
<feature type="signal peptide" evidence="10">
    <location>
        <begin position="1"/>
        <end position="32"/>
    </location>
</feature>
<name>A0ABS9P9N8_9GAMM</name>
<evidence type="ECO:0000256" key="9">
    <source>
        <dbReference type="ARBA" id="ARBA00023237"/>
    </source>
</evidence>
<dbReference type="SUPFAM" id="SSF56935">
    <property type="entry name" value="Porins"/>
    <property type="match status" value="1"/>
</dbReference>
<keyword evidence="12" id="KW-1185">Reference proteome</keyword>
<dbReference type="CDD" id="cd01346">
    <property type="entry name" value="Maltoporin-like"/>
    <property type="match status" value="1"/>
</dbReference>
<comment type="subcellular location">
    <subcellularLocation>
        <location evidence="1">Cell outer membrane</location>
        <topology evidence="1">Multi-pass membrane protein</topology>
    </subcellularLocation>
</comment>
<evidence type="ECO:0000313" key="12">
    <source>
        <dbReference type="Proteomes" id="UP000814385"/>
    </source>
</evidence>
<keyword evidence="10" id="KW-0732">Signal</keyword>
<accession>A0ABS9P9N8</accession>
<evidence type="ECO:0000256" key="2">
    <source>
        <dbReference type="ARBA" id="ARBA00007055"/>
    </source>
</evidence>
<evidence type="ECO:0000256" key="10">
    <source>
        <dbReference type="SAM" id="SignalP"/>
    </source>
</evidence>
<dbReference type="PANTHER" id="PTHR38762:SF1">
    <property type="entry name" value="CRYPTIC OUTER MEMBRANE PORIN BGLH-RELATED"/>
    <property type="match status" value="1"/>
</dbReference>
<evidence type="ECO:0000256" key="6">
    <source>
        <dbReference type="ARBA" id="ARBA00023065"/>
    </source>
</evidence>
<dbReference type="InterPro" id="IPR050286">
    <property type="entry name" value="G_neg_Bact_CarbUptk_Porin"/>
</dbReference>
<dbReference type="RefSeq" id="WP_238977636.1">
    <property type="nucleotide sequence ID" value="NZ_JABFUC010000009.1"/>
</dbReference>
<sequence>MKRLPIAHVSRLPLRTALASAVALGLAGTAQAASLDFSGYARSGIGGTSGGGDQACFQARGAGAKYRLGNECDTYAELGFGSTLYEEADTRFRFESRVAYASQQRNDWESVNDDDTHLAFREANVQATGVIESLPEATVWAGKRFYQRHDIHMNDYYYWDVSGPGGGIENIDLGVGRLSLAWLRNGSSDEAFPGGERNNLANDIFDIRLAGLETNPGGSLELGYDYGSARLTSEQRRAGAESRDGHMLTLEHTQGGWFGGFNKAVVQYATDGMIGGFGRVNSASDAPEGDMLRLINHGLVSLAPNLDMLYALIYEDRDLDDGNGQTWVSAGVRPTYYWSDYQSTALELGHDRVSPQGDGDSERLTKLTLAQQWSAGRGAFVRPVVRAFVTYADWNGDAYNAASEAIEDGDGSGLTFGLQAEAWW</sequence>
<keyword evidence="9" id="KW-0998">Cell outer membrane</keyword>
<keyword evidence="4" id="KW-1134">Transmembrane beta strand</keyword>
<evidence type="ECO:0000256" key="7">
    <source>
        <dbReference type="ARBA" id="ARBA00023114"/>
    </source>
</evidence>
<organism evidence="11 12">
    <name type="scientific">Billgrantia campisalis</name>
    <dbReference type="NCBI Taxonomy" id="74661"/>
    <lineage>
        <taxon>Bacteria</taxon>
        <taxon>Pseudomonadati</taxon>
        <taxon>Pseudomonadota</taxon>
        <taxon>Gammaproteobacteria</taxon>
        <taxon>Oceanospirillales</taxon>
        <taxon>Halomonadaceae</taxon>
        <taxon>Billgrantia</taxon>
    </lineage>
</organism>
<comment type="caution">
    <text evidence="11">The sequence shown here is derived from an EMBL/GenBank/DDBJ whole genome shotgun (WGS) entry which is preliminary data.</text>
</comment>
<evidence type="ECO:0000256" key="1">
    <source>
        <dbReference type="ARBA" id="ARBA00004571"/>
    </source>
</evidence>
<dbReference type="Gene3D" id="2.40.170.10">
    <property type="entry name" value="Porin, LamB type"/>
    <property type="match status" value="1"/>
</dbReference>
<keyword evidence="8" id="KW-0472">Membrane</keyword>
<evidence type="ECO:0000313" key="11">
    <source>
        <dbReference type="EMBL" id="MCG6658487.1"/>
    </source>
</evidence>
<keyword evidence="7" id="KW-0626">Porin</keyword>
<evidence type="ECO:0000256" key="8">
    <source>
        <dbReference type="ARBA" id="ARBA00023136"/>
    </source>
</evidence>
<dbReference type="Pfam" id="PF02264">
    <property type="entry name" value="LamB"/>
    <property type="match status" value="1"/>
</dbReference>
<dbReference type="InterPro" id="IPR003192">
    <property type="entry name" value="Porin_LamB"/>
</dbReference>
<keyword evidence="6" id="KW-0406">Ion transport</keyword>
<dbReference type="EMBL" id="JABFUC010000009">
    <property type="protein sequence ID" value="MCG6658487.1"/>
    <property type="molecule type" value="Genomic_DNA"/>
</dbReference>
<protein>
    <submittedName>
        <fullName evidence="11">Maltoporin</fullName>
    </submittedName>
</protein>
<evidence type="ECO:0000256" key="5">
    <source>
        <dbReference type="ARBA" id="ARBA00022692"/>
    </source>
</evidence>
<reference evidence="11 12" key="1">
    <citation type="submission" date="2020-05" db="EMBL/GenBank/DDBJ databases">
        <title>Comparative genomic analysis of denitrifying bacteria from Halomonas genus.</title>
        <authorList>
            <person name="Wang L."/>
            <person name="Shao Z."/>
        </authorList>
    </citation>
    <scope>NUCLEOTIDE SEQUENCE [LARGE SCALE GENOMIC DNA]</scope>
    <source>
        <strain evidence="11 12">A4</strain>
    </source>
</reference>
<keyword evidence="5" id="KW-0812">Transmembrane</keyword>
<gene>
    <name evidence="11" type="ORF">HOP52_12055</name>
</gene>
<dbReference type="NCBIfam" id="NF006860">
    <property type="entry name" value="PRK09360.1"/>
    <property type="match status" value="1"/>
</dbReference>
<feature type="chain" id="PRO_5046899605" evidence="10">
    <location>
        <begin position="33"/>
        <end position="424"/>
    </location>
</feature>
<dbReference type="InterPro" id="IPR036998">
    <property type="entry name" value="Porin_LamB_sf"/>
</dbReference>
<proteinExistence type="inferred from homology"/>